<evidence type="ECO:0000313" key="1">
    <source>
        <dbReference type="EMBL" id="CAG8643855.1"/>
    </source>
</evidence>
<dbReference type="AlphaFoldDB" id="A0A9N9H363"/>
<feature type="non-terminal residue" evidence="1">
    <location>
        <position position="63"/>
    </location>
</feature>
<comment type="caution">
    <text evidence="1">The sequence shown here is derived from an EMBL/GenBank/DDBJ whole genome shotgun (WGS) entry which is preliminary data.</text>
</comment>
<protein>
    <submittedName>
        <fullName evidence="1">16236_t:CDS:1</fullName>
    </submittedName>
</protein>
<organism evidence="1 2">
    <name type="scientific">Dentiscutata erythropus</name>
    <dbReference type="NCBI Taxonomy" id="1348616"/>
    <lineage>
        <taxon>Eukaryota</taxon>
        <taxon>Fungi</taxon>
        <taxon>Fungi incertae sedis</taxon>
        <taxon>Mucoromycota</taxon>
        <taxon>Glomeromycotina</taxon>
        <taxon>Glomeromycetes</taxon>
        <taxon>Diversisporales</taxon>
        <taxon>Gigasporaceae</taxon>
        <taxon>Dentiscutata</taxon>
    </lineage>
</organism>
<dbReference type="Proteomes" id="UP000789405">
    <property type="component" value="Unassembled WGS sequence"/>
</dbReference>
<evidence type="ECO:0000313" key="2">
    <source>
        <dbReference type="Proteomes" id="UP000789405"/>
    </source>
</evidence>
<keyword evidence="2" id="KW-1185">Reference proteome</keyword>
<proteinExistence type="predicted"/>
<reference evidence="1" key="1">
    <citation type="submission" date="2021-06" db="EMBL/GenBank/DDBJ databases">
        <authorList>
            <person name="Kallberg Y."/>
            <person name="Tangrot J."/>
            <person name="Rosling A."/>
        </authorList>
    </citation>
    <scope>NUCLEOTIDE SEQUENCE</scope>
    <source>
        <strain evidence="1">MA453B</strain>
    </source>
</reference>
<dbReference type="EMBL" id="CAJVPY010005475">
    <property type="protein sequence ID" value="CAG8643855.1"/>
    <property type="molecule type" value="Genomic_DNA"/>
</dbReference>
<gene>
    <name evidence="1" type="ORF">DERYTH_LOCUS9809</name>
</gene>
<accession>A0A9N9H363</accession>
<name>A0A9N9H363_9GLOM</name>
<sequence>ALTALAQKILNNISSINRSKQTLTVVSVPAVAEKIAAVLKRVANVNSLITTHYILYCKALLFV</sequence>